<evidence type="ECO:0000256" key="2">
    <source>
        <dbReference type="ARBA" id="ARBA00022723"/>
    </source>
</evidence>
<reference evidence="7" key="1">
    <citation type="submission" date="2021-05" db="EMBL/GenBank/DDBJ databases">
        <authorList>
            <person name="Sun Q."/>
            <person name="Inoue M."/>
        </authorList>
    </citation>
    <scope>NUCLEOTIDE SEQUENCE</scope>
    <source>
        <strain evidence="7">VKM B-3255</strain>
    </source>
</reference>
<evidence type="ECO:0000313" key="7">
    <source>
        <dbReference type="EMBL" id="MBS9479025.1"/>
    </source>
</evidence>
<feature type="signal peptide" evidence="5">
    <location>
        <begin position="1"/>
        <end position="24"/>
    </location>
</feature>
<dbReference type="InterPro" id="IPR009056">
    <property type="entry name" value="Cyt_c-like_dom"/>
</dbReference>
<keyword evidence="1 4" id="KW-0349">Heme</keyword>
<gene>
    <name evidence="7" type="ORF">KIP89_18110</name>
</gene>
<proteinExistence type="predicted"/>
<dbReference type="Pfam" id="PF00034">
    <property type="entry name" value="Cytochrom_C"/>
    <property type="match status" value="1"/>
</dbReference>
<accession>A0ABS5RBJ4</accession>
<dbReference type="PANTHER" id="PTHR35008">
    <property type="entry name" value="BLL4482 PROTEIN-RELATED"/>
    <property type="match status" value="1"/>
</dbReference>
<dbReference type="EMBL" id="JAHCQH010000022">
    <property type="protein sequence ID" value="MBS9479025.1"/>
    <property type="molecule type" value="Genomic_DNA"/>
</dbReference>
<feature type="chain" id="PRO_5046898132" evidence="5">
    <location>
        <begin position="25"/>
        <end position="223"/>
    </location>
</feature>
<dbReference type="Gene3D" id="1.10.760.10">
    <property type="entry name" value="Cytochrome c-like domain"/>
    <property type="match status" value="1"/>
</dbReference>
<evidence type="ECO:0000256" key="5">
    <source>
        <dbReference type="SAM" id="SignalP"/>
    </source>
</evidence>
<comment type="caution">
    <text evidence="7">The sequence shown here is derived from an EMBL/GenBank/DDBJ whole genome shotgun (WGS) entry which is preliminary data.</text>
</comment>
<evidence type="ECO:0000256" key="1">
    <source>
        <dbReference type="ARBA" id="ARBA00022617"/>
    </source>
</evidence>
<dbReference type="Proteomes" id="UP001166585">
    <property type="component" value="Unassembled WGS sequence"/>
</dbReference>
<dbReference type="InterPro" id="IPR036909">
    <property type="entry name" value="Cyt_c-like_dom_sf"/>
</dbReference>
<evidence type="ECO:0000259" key="6">
    <source>
        <dbReference type="PROSITE" id="PS51007"/>
    </source>
</evidence>
<name>A0ABS5RBJ4_9HYPH</name>
<keyword evidence="5" id="KW-0732">Signal</keyword>
<protein>
    <submittedName>
        <fullName evidence="7">C-type cytochrome</fullName>
    </submittedName>
</protein>
<dbReference type="SUPFAM" id="SSF46626">
    <property type="entry name" value="Cytochrome c"/>
    <property type="match status" value="1"/>
</dbReference>
<evidence type="ECO:0000313" key="8">
    <source>
        <dbReference type="Proteomes" id="UP001166585"/>
    </source>
</evidence>
<keyword evidence="2 4" id="KW-0479">Metal-binding</keyword>
<dbReference type="PANTHER" id="PTHR35008:SF8">
    <property type="entry name" value="ALCOHOL DEHYDROGENASE CYTOCHROME C SUBUNIT"/>
    <property type="match status" value="1"/>
</dbReference>
<organism evidence="7 8">
    <name type="scientific">Ancylobacter radicis</name>
    <dbReference type="NCBI Taxonomy" id="2836179"/>
    <lineage>
        <taxon>Bacteria</taxon>
        <taxon>Pseudomonadati</taxon>
        <taxon>Pseudomonadota</taxon>
        <taxon>Alphaproteobacteria</taxon>
        <taxon>Hyphomicrobiales</taxon>
        <taxon>Xanthobacteraceae</taxon>
        <taxon>Ancylobacter</taxon>
    </lineage>
</organism>
<dbReference type="InterPro" id="IPR051459">
    <property type="entry name" value="Cytochrome_c-type_DH"/>
</dbReference>
<evidence type="ECO:0000256" key="3">
    <source>
        <dbReference type="ARBA" id="ARBA00023004"/>
    </source>
</evidence>
<sequence length="223" mass="24025">MSRSARSCAVAGAFLLAFTGLASADAVKLGRPALPEEIKAWDIDVRPDGLGLPEGKGSVSQGEELFQNNCAACHGEFGEGVGRWPVLAGGQGTLKSERPEKTIGSFWPDTSTVFDYVHRAMPFGAAQTLQPDEVYAIVAYLLYLNDVVAEDYVLSKENFPKVALPNQANFYDDDREITEKAFWNAQPCMKDCKPKVEITSHAAVLDVTPDAGKEGDKPAGAVE</sequence>
<dbReference type="RefSeq" id="WP_213756998.1">
    <property type="nucleotide sequence ID" value="NZ_JAHCQH010000022.1"/>
</dbReference>
<feature type="domain" description="Cytochrome c" evidence="6">
    <location>
        <begin position="57"/>
        <end position="145"/>
    </location>
</feature>
<dbReference type="PROSITE" id="PS51007">
    <property type="entry name" value="CYTC"/>
    <property type="match status" value="1"/>
</dbReference>
<keyword evidence="3 4" id="KW-0408">Iron</keyword>
<evidence type="ECO:0000256" key="4">
    <source>
        <dbReference type="PROSITE-ProRule" id="PRU00433"/>
    </source>
</evidence>
<keyword evidence="8" id="KW-1185">Reference proteome</keyword>